<dbReference type="EMBL" id="CP060782">
    <property type="protein sequence ID" value="QNP44799.1"/>
    <property type="molecule type" value="Genomic_DNA"/>
</dbReference>
<keyword evidence="2" id="KW-1185">Reference proteome</keyword>
<proteinExistence type="predicted"/>
<evidence type="ECO:0000313" key="1">
    <source>
        <dbReference type="EMBL" id="QNP44799.1"/>
    </source>
</evidence>
<gene>
    <name evidence="1" type="ORF">H9L14_08445</name>
</gene>
<reference evidence="1 2" key="1">
    <citation type="submission" date="2020-08" db="EMBL/GenBank/DDBJ databases">
        <title>Genome sequence of Sphingomonas sediminicola KACC 15039T.</title>
        <authorList>
            <person name="Hyun D.-W."/>
            <person name="Bae J.-W."/>
        </authorList>
    </citation>
    <scope>NUCLEOTIDE SEQUENCE [LARGE SCALE GENOMIC DNA]</scope>
    <source>
        <strain evidence="1 2">KACC 15039</strain>
    </source>
</reference>
<organism evidence="1 2">
    <name type="scientific">Sphingomonas sediminicola</name>
    <dbReference type="NCBI Taxonomy" id="386874"/>
    <lineage>
        <taxon>Bacteria</taxon>
        <taxon>Pseudomonadati</taxon>
        <taxon>Pseudomonadota</taxon>
        <taxon>Alphaproteobacteria</taxon>
        <taxon>Sphingomonadales</taxon>
        <taxon>Sphingomonadaceae</taxon>
        <taxon>Sphingomonas</taxon>
    </lineage>
</organism>
<name>A0ABX6T5I3_9SPHN</name>
<dbReference type="RefSeq" id="WP_187707757.1">
    <property type="nucleotide sequence ID" value="NZ_CP060782.1"/>
</dbReference>
<protein>
    <recommendedName>
        <fullName evidence="3">Class I SAM-dependent methyltransferase</fullName>
    </recommendedName>
</protein>
<accession>A0ABX6T5I3</accession>
<evidence type="ECO:0008006" key="3">
    <source>
        <dbReference type="Google" id="ProtNLM"/>
    </source>
</evidence>
<evidence type="ECO:0000313" key="2">
    <source>
        <dbReference type="Proteomes" id="UP000516105"/>
    </source>
</evidence>
<dbReference type="Proteomes" id="UP000516105">
    <property type="component" value="Chromosome"/>
</dbReference>
<sequence>MTAATISDSYLAEQQKLHKNPKYGVASLSFAPVVRSLLRLGKCESLSDYGAGKCNLKKALHLRDGGKVRYQPYDPAFPEYGTPRPADLVTCIDVLEHIEPASLDAVLSEISSISQRLAFLTVHTGPAKKVLTDGRNAHLIQESTSWWLSRFEPHFDILHVQQVRKGFFVIACPKGAYRTLGADLDLPAISKEAARRANRKRGFKALFRAFS</sequence>
<dbReference type="Gene3D" id="3.40.50.150">
    <property type="entry name" value="Vaccinia Virus protein VP39"/>
    <property type="match status" value="1"/>
</dbReference>
<dbReference type="SUPFAM" id="SSF53335">
    <property type="entry name" value="S-adenosyl-L-methionine-dependent methyltransferases"/>
    <property type="match status" value="1"/>
</dbReference>
<dbReference type="InterPro" id="IPR029063">
    <property type="entry name" value="SAM-dependent_MTases_sf"/>
</dbReference>